<feature type="domain" description="Tryptophan synthase beta chain-like PALP" evidence="6">
    <location>
        <begin position="33"/>
        <end position="303"/>
    </location>
</feature>
<comment type="caution">
    <text evidence="7">The sequence shown here is derived from an EMBL/GenBank/DDBJ whole genome shotgun (WGS) entry which is preliminary data.</text>
</comment>
<accession>A0A512CAK5</accession>
<sequence length="319" mass="35519">MIKNNKIFDLKSLDYFILAPTKPPIYQQLFSPLFSEKGLEVTVKRLDLLHPDAQGNKFYKLHYNLKAAKDLGLRKVLTFGGAYSNHIHATSFVAAANGLESIGVIRGELIVPLNPTLKDAQNQGMLLHPMNRTDYRQKDSPLILEQLKGMFGDFYLIPEGGTNAMAIKGTKEILTDQDLNMDFVTTPIGTGGTFAGLLGSATAKQQVIGFSALKGDFIFSEIDDLLQKHEIIPKCTYNIQTAYHFGGYAKHKPTLIKFMQELKKEANLPLDPVYTGKMLFGLFDLIQKDYFPHGSKILVLHTGGLQGVRGFEQRLGIQL</sequence>
<dbReference type="PIRSF" id="PIRSF006278">
    <property type="entry name" value="ACCD_DCysDesulf"/>
    <property type="match status" value="1"/>
</dbReference>
<dbReference type="PANTHER" id="PTHR43780:SF2">
    <property type="entry name" value="1-AMINOCYCLOPROPANE-1-CARBOXYLATE DEAMINASE-RELATED"/>
    <property type="match status" value="1"/>
</dbReference>
<dbReference type="AlphaFoldDB" id="A0A512CAK5"/>
<comment type="similarity">
    <text evidence="2">Belongs to the ACC deaminase/D-cysteine desulfhydrase family.</text>
</comment>
<feature type="active site" description="Nucleophile" evidence="4">
    <location>
        <position position="84"/>
    </location>
</feature>
<protein>
    <submittedName>
        <fullName evidence="7">1-aminocyclopropane-1-carboxylate deaminase</fullName>
    </submittedName>
</protein>
<comment type="cofactor">
    <cofactor evidence="1">
        <name>pyridoxal 5'-phosphate</name>
        <dbReference type="ChEBI" id="CHEBI:597326"/>
    </cofactor>
</comment>
<keyword evidence="3 5" id="KW-0663">Pyridoxal phosphate</keyword>
<evidence type="ECO:0000256" key="2">
    <source>
        <dbReference type="ARBA" id="ARBA00008639"/>
    </source>
</evidence>
<reference evidence="7 8" key="1">
    <citation type="submission" date="2019-07" db="EMBL/GenBank/DDBJ databases">
        <title>Whole genome shotgun sequence of Cyclobacterium qasimii NBRC 106168.</title>
        <authorList>
            <person name="Hosoyama A."/>
            <person name="Uohara A."/>
            <person name="Ohji S."/>
            <person name="Ichikawa N."/>
        </authorList>
    </citation>
    <scope>NUCLEOTIDE SEQUENCE [LARGE SCALE GENOMIC DNA]</scope>
    <source>
        <strain evidence="7 8">NBRC 106168</strain>
    </source>
</reference>
<dbReference type="GO" id="GO:0019148">
    <property type="term" value="F:D-cysteine desulfhydrase activity"/>
    <property type="evidence" value="ECO:0007669"/>
    <property type="project" value="TreeGrafter"/>
</dbReference>
<evidence type="ECO:0000256" key="5">
    <source>
        <dbReference type="PIRSR" id="PIRSR006278-2"/>
    </source>
</evidence>
<organism evidence="7 8">
    <name type="scientific">Cyclobacterium qasimii</name>
    <dbReference type="NCBI Taxonomy" id="1350429"/>
    <lineage>
        <taxon>Bacteria</taxon>
        <taxon>Pseudomonadati</taxon>
        <taxon>Bacteroidota</taxon>
        <taxon>Cytophagia</taxon>
        <taxon>Cytophagales</taxon>
        <taxon>Cyclobacteriaceae</taxon>
        <taxon>Cyclobacterium</taxon>
    </lineage>
</organism>
<dbReference type="Proteomes" id="UP000321301">
    <property type="component" value="Unassembled WGS sequence"/>
</dbReference>
<evidence type="ECO:0000256" key="3">
    <source>
        <dbReference type="ARBA" id="ARBA00022898"/>
    </source>
</evidence>
<dbReference type="SUPFAM" id="SSF53686">
    <property type="entry name" value="Tryptophan synthase beta subunit-like PLP-dependent enzymes"/>
    <property type="match status" value="1"/>
</dbReference>
<keyword evidence="8" id="KW-1185">Reference proteome</keyword>
<proteinExistence type="inferred from homology"/>
<gene>
    <name evidence="7" type="primary">dcyD</name>
    <name evidence="7" type="ORF">CQA01_17750</name>
</gene>
<evidence type="ECO:0000259" key="6">
    <source>
        <dbReference type="Pfam" id="PF00291"/>
    </source>
</evidence>
<dbReference type="Gene3D" id="3.40.50.1100">
    <property type="match status" value="2"/>
</dbReference>
<name>A0A512CAK5_9BACT</name>
<dbReference type="PANTHER" id="PTHR43780">
    <property type="entry name" value="1-AMINOCYCLOPROPANE-1-CARBOXYLATE DEAMINASE-RELATED"/>
    <property type="match status" value="1"/>
</dbReference>
<dbReference type="Pfam" id="PF00291">
    <property type="entry name" value="PALP"/>
    <property type="match status" value="1"/>
</dbReference>
<evidence type="ECO:0000256" key="4">
    <source>
        <dbReference type="PIRSR" id="PIRSR006278-1"/>
    </source>
</evidence>
<feature type="modified residue" description="N6-(pyridoxal phosphate)lysine" evidence="5">
    <location>
        <position position="57"/>
    </location>
</feature>
<evidence type="ECO:0000313" key="7">
    <source>
        <dbReference type="EMBL" id="GEO21241.1"/>
    </source>
</evidence>
<dbReference type="RefSeq" id="WP_020889944.1">
    <property type="nucleotide sequence ID" value="NZ_BJYV01000006.1"/>
</dbReference>
<evidence type="ECO:0000313" key="8">
    <source>
        <dbReference type="Proteomes" id="UP000321301"/>
    </source>
</evidence>
<dbReference type="InterPro" id="IPR001926">
    <property type="entry name" value="TrpB-like_PALP"/>
</dbReference>
<evidence type="ECO:0000256" key="1">
    <source>
        <dbReference type="ARBA" id="ARBA00001933"/>
    </source>
</evidence>
<dbReference type="EMBL" id="BJYV01000006">
    <property type="protein sequence ID" value="GEO21241.1"/>
    <property type="molecule type" value="Genomic_DNA"/>
</dbReference>
<dbReference type="InterPro" id="IPR036052">
    <property type="entry name" value="TrpB-like_PALP_sf"/>
</dbReference>
<dbReference type="InterPro" id="IPR027278">
    <property type="entry name" value="ACCD_DCysDesulf"/>
</dbReference>